<evidence type="ECO:0000313" key="1">
    <source>
        <dbReference type="EMBL" id="ETJ16249.1"/>
    </source>
</evidence>
<dbReference type="EMBL" id="AZMM01018864">
    <property type="protein sequence ID" value="ETJ16249.1"/>
    <property type="molecule type" value="Genomic_DNA"/>
</dbReference>
<evidence type="ECO:0008006" key="2">
    <source>
        <dbReference type="Google" id="ProtNLM"/>
    </source>
</evidence>
<name>W1WIL2_9ZZZZ</name>
<sequence>MNLQYYLGKIVKLTLTNNKVLVGKVTGFDDKYDNFDGFNSIEIDTGSILYDITENKIKSIVLNWKHP</sequence>
<organism evidence="1">
    <name type="scientific">human gut metagenome</name>
    <dbReference type="NCBI Taxonomy" id="408170"/>
    <lineage>
        <taxon>unclassified sequences</taxon>
        <taxon>metagenomes</taxon>
        <taxon>organismal metagenomes</taxon>
    </lineage>
</organism>
<dbReference type="AlphaFoldDB" id="W1WIL2"/>
<reference evidence="1" key="1">
    <citation type="submission" date="2013-12" db="EMBL/GenBank/DDBJ databases">
        <title>A Varibaculum cambriense genome reconstructed from a premature infant gut community with otherwise low bacterial novelty that shifts toward anaerobic metabolism during the third week of life.</title>
        <authorList>
            <person name="Brown C.T."/>
            <person name="Sharon I."/>
            <person name="Thomas B.C."/>
            <person name="Castelle C.J."/>
            <person name="Morowitz M.J."/>
            <person name="Banfield J.F."/>
        </authorList>
    </citation>
    <scope>NUCLEOTIDE SEQUENCE</scope>
</reference>
<feature type="non-terminal residue" evidence="1">
    <location>
        <position position="67"/>
    </location>
</feature>
<protein>
    <recommendedName>
        <fullName evidence="2">LSM domain protein</fullName>
    </recommendedName>
</protein>
<gene>
    <name evidence="1" type="ORF">Q604_UNBc4C00083G0002</name>
</gene>
<accession>W1WIL2</accession>
<proteinExistence type="predicted"/>
<comment type="caution">
    <text evidence="1">The sequence shown here is derived from an EMBL/GenBank/DDBJ whole genome shotgun (WGS) entry which is preliminary data.</text>
</comment>